<feature type="domain" description="Carbohydrate binding" evidence="1">
    <location>
        <begin position="28"/>
        <end position="102"/>
    </location>
</feature>
<evidence type="ECO:0000313" key="3">
    <source>
        <dbReference type="Proteomes" id="UP000834106"/>
    </source>
</evidence>
<dbReference type="EMBL" id="OU503049">
    <property type="protein sequence ID" value="CAI9775780.1"/>
    <property type="molecule type" value="Genomic_DNA"/>
</dbReference>
<dbReference type="SMART" id="SM01063">
    <property type="entry name" value="CBM49"/>
    <property type="match status" value="1"/>
</dbReference>
<protein>
    <recommendedName>
        <fullName evidence="1">Carbohydrate binding domain-containing protein</fullName>
    </recommendedName>
</protein>
<dbReference type="Pfam" id="PF09478">
    <property type="entry name" value="CBM49"/>
    <property type="match status" value="1"/>
</dbReference>
<dbReference type="Proteomes" id="UP000834106">
    <property type="component" value="Chromosome 14"/>
</dbReference>
<organism evidence="2 3">
    <name type="scientific">Fraxinus pennsylvanica</name>
    <dbReference type="NCBI Taxonomy" id="56036"/>
    <lineage>
        <taxon>Eukaryota</taxon>
        <taxon>Viridiplantae</taxon>
        <taxon>Streptophyta</taxon>
        <taxon>Embryophyta</taxon>
        <taxon>Tracheophyta</taxon>
        <taxon>Spermatophyta</taxon>
        <taxon>Magnoliopsida</taxon>
        <taxon>eudicotyledons</taxon>
        <taxon>Gunneridae</taxon>
        <taxon>Pentapetalae</taxon>
        <taxon>asterids</taxon>
        <taxon>lamiids</taxon>
        <taxon>Lamiales</taxon>
        <taxon>Oleaceae</taxon>
        <taxon>Oleeae</taxon>
        <taxon>Fraxinus</taxon>
    </lineage>
</organism>
<gene>
    <name evidence="2" type="ORF">FPE_LOCUS23210</name>
</gene>
<name>A0AAD2E5Q2_9LAMI</name>
<evidence type="ECO:0000259" key="1">
    <source>
        <dbReference type="SMART" id="SM01063"/>
    </source>
</evidence>
<evidence type="ECO:0000313" key="2">
    <source>
        <dbReference type="EMBL" id="CAI9775780.1"/>
    </source>
</evidence>
<keyword evidence="3" id="KW-1185">Reference proteome</keyword>
<dbReference type="GO" id="GO:0030246">
    <property type="term" value="F:carbohydrate binding"/>
    <property type="evidence" value="ECO:0007669"/>
    <property type="project" value="InterPro"/>
</dbReference>
<accession>A0AAD2E5Q2</accession>
<proteinExistence type="predicted"/>
<dbReference type="InterPro" id="IPR019028">
    <property type="entry name" value="CBM_49"/>
</dbReference>
<sequence>MKHEKPIIHETPQDQQVDIEAQNESGEAKGDNFVDFQRKNRKYLTKVTNKSSNTLKNIKLSISKLYAPLWGLTKSGDTYFFPAWINSLAAGKSEYVYIHLSSPAKLYKTFFSPFEVPSFDYFLICGRSRDFDGIMANKIKDRKKKEVKRRFNTGVFILFLRQSPLHWLQR</sequence>
<dbReference type="AlphaFoldDB" id="A0AAD2E5Q2"/>
<reference evidence="2" key="1">
    <citation type="submission" date="2023-05" db="EMBL/GenBank/DDBJ databases">
        <authorList>
            <person name="Huff M."/>
        </authorList>
    </citation>
    <scope>NUCLEOTIDE SEQUENCE</scope>
</reference>